<proteinExistence type="predicted"/>
<comment type="caution">
    <text evidence="1">The sequence shown here is derived from an EMBL/GenBank/DDBJ whole genome shotgun (WGS) entry which is preliminary data.</text>
</comment>
<name>A0AA40AZZ7_9PEZI</name>
<evidence type="ECO:0000313" key="2">
    <source>
        <dbReference type="Proteomes" id="UP001172102"/>
    </source>
</evidence>
<sequence length="104" mass="11629">MINLDEVGSKLTAGRQKNEELSAFARAAIIGAVAARASQSAVARAFRVNRKAVQRAIQRFESSTTAESRPRTGRPEILTRREKRYIIHLAKRNPRLSIMIWAGI</sequence>
<dbReference type="EMBL" id="JAUKUA010000002">
    <property type="protein sequence ID" value="KAK0725140.1"/>
    <property type="molecule type" value="Genomic_DNA"/>
</dbReference>
<reference evidence="1" key="1">
    <citation type="submission" date="2023-06" db="EMBL/GenBank/DDBJ databases">
        <title>Genome-scale phylogeny and comparative genomics of the fungal order Sordariales.</title>
        <authorList>
            <consortium name="Lawrence Berkeley National Laboratory"/>
            <person name="Hensen N."/>
            <person name="Bonometti L."/>
            <person name="Westerberg I."/>
            <person name="Brannstrom I.O."/>
            <person name="Guillou S."/>
            <person name="Cros-Aarteil S."/>
            <person name="Calhoun S."/>
            <person name="Haridas S."/>
            <person name="Kuo A."/>
            <person name="Mondo S."/>
            <person name="Pangilinan J."/>
            <person name="Riley R."/>
            <person name="Labutti K."/>
            <person name="Andreopoulos B."/>
            <person name="Lipzen A."/>
            <person name="Chen C."/>
            <person name="Yanf M."/>
            <person name="Daum C."/>
            <person name="Ng V."/>
            <person name="Clum A."/>
            <person name="Steindorff A."/>
            <person name="Ohm R."/>
            <person name="Martin F."/>
            <person name="Silar P."/>
            <person name="Natvig D."/>
            <person name="Lalanne C."/>
            <person name="Gautier V."/>
            <person name="Ament-Velasquez S.L."/>
            <person name="Kruys A."/>
            <person name="Hutchinson M.I."/>
            <person name="Powell A.J."/>
            <person name="Barry K."/>
            <person name="Miller A.N."/>
            <person name="Grigoriev I.V."/>
            <person name="Debuchy R."/>
            <person name="Gladieux P."/>
            <person name="Thoren M.H."/>
            <person name="Johannesson H."/>
        </authorList>
    </citation>
    <scope>NUCLEOTIDE SEQUENCE</scope>
    <source>
        <strain evidence="1">SMH4607-1</strain>
    </source>
</reference>
<dbReference type="SUPFAM" id="SSF46689">
    <property type="entry name" value="Homeodomain-like"/>
    <property type="match status" value="1"/>
</dbReference>
<gene>
    <name evidence="1" type="ORF">B0H67DRAFT_482036</name>
</gene>
<organism evidence="1 2">
    <name type="scientific">Lasiosphaeris hirsuta</name>
    <dbReference type="NCBI Taxonomy" id="260670"/>
    <lineage>
        <taxon>Eukaryota</taxon>
        <taxon>Fungi</taxon>
        <taxon>Dikarya</taxon>
        <taxon>Ascomycota</taxon>
        <taxon>Pezizomycotina</taxon>
        <taxon>Sordariomycetes</taxon>
        <taxon>Sordariomycetidae</taxon>
        <taxon>Sordariales</taxon>
        <taxon>Lasiosphaeriaceae</taxon>
        <taxon>Lasiosphaeris</taxon>
    </lineage>
</organism>
<dbReference type="AlphaFoldDB" id="A0AA40AZZ7"/>
<dbReference type="InterPro" id="IPR009057">
    <property type="entry name" value="Homeodomain-like_sf"/>
</dbReference>
<dbReference type="Pfam" id="PF13384">
    <property type="entry name" value="HTH_23"/>
    <property type="match status" value="1"/>
</dbReference>
<evidence type="ECO:0008006" key="3">
    <source>
        <dbReference type="Google" id="ProtNLM"/>
    </source>
</evidence>
<evidence type="ECO:0000313" key="1">
    <source>
        <dbReference type="EMBL" id="KAK0725140.1"/>
    </source>
</evidence>
<protein>
    <recommendedName>
        <fullName evidence="3">Transposase</fullName>
    </recommendedName>
</protein>
<dbReference type="Proteomes" id="UP001172102">
    <property type="component" value="Unassembled WGS sequence"/>
</dbReference>
<accession>A0AA40AZZ7</accession>
<keyword evidence="2" id="KW-1185">Reference proteome</keyword>